<feature type="transmembrane region" description="Helical" evidence="1">
    <location>
        <begin position="366"/>
        <end position="388"/>
    </location>
</feature>
<feature type="transmembrane region" description="Helical" evidence="1">
    <location>
        <begin position="295"/>
        <end position="312"/>
    </location>
</feature>
<name>A0A7G9RW69_9FIRM</name>
<feature type="transmembrane region" description="Helical" evidence="1">
    <location>
        <begin position="694"/>
        <end position="713"/>
    </location>
</feature>
<evidence type="ECO:0000313" key="4">
    <source>
        <dbReference type="Proteomes" id="UP000515928"/>
    </source>
</evidence>
<keyword evidence="2" id="KW-0732">Signal</keyword>
<evidence type="ECO:0000256" key="2">
    <source>
        <dbReference type="SAM" id="SignalP"/>
    </source>
</evidence>
<evidence type="ECO:0008006" key="5">
    <source>
        <dbReference type="Google" id="ProtNLM"/>
    </source>
</evidence>
<feature type="transmembrane region" description="Helical" evidence="1">
    <location>
        <begin position="324"/>
        <end position="345"/>
    </location>
</feature>
<dbReference type="RefSeq" id="WP_187532978.1">
    <property type="nucleotide sequence ID" value="NZ_CBCSHU010000002.1"/>
</dbReference>
<feature type="chain" id="PRO_5028985928" description="ABC transporter permease" evidence="2">
    <location>
        <begin position="25"/>
        <end position="730"/>
    </location>
</feature>
<sequence length="730" mass="84382">MKKHSIVFTILVALLTFNATLSTASTFYDKNVYEISYHQIRDGDIHGVNYNLSTHFLDDPVDFFIKLETTLNTNEQIDAVVYYASFDTNGENLSATYTTVKNTEAFNHIQFDRELSSIDFSLSTEDKILTDNPIKTGDNIFHIQHLYGSRDELGFSRKERNNLIMPMHMLLTSHTLNYKTPFSLSIISDFYTEDQINQLMIKEVFNPSNMCGNSGCEGMLVANSLYEDYWERKISFYDILTNTTSITKVVFTMSLIALFSIIFYESFSNSKEIMIRRMNGNSLFKTFTSVTHDNIFIIIETYILTTIGLWIWKVRDFNTMTQTFNKMILGLTLIFILIVCLFYYITYLIFKLSNPNTLLKKSFSSYNIVIVSTLFKFILIFSLILPIIDNHEVLADLKGFKHVIQRDPYYLKRIDLSPPTQPGFKFSHPKSQNWDEKTDLKLIDMIQEHHFGIIKDYYFMESIIESLDVTTVNNYFLNPYKISTLDGNVLDLDTITTNSYIVPKKYQNSEGLDTLQEPIIFVEDTPLLKSKKAGLMVNSYDSKIIYLIVDDYSDFNTATFDMFFEYDTPKEKRLEILEEISTNIGLTSSVDNSVYETFLDTWISESSATVIELTLTLLFLSLIVTQFILTILFYNERKQLAVAYLLGKTRFERYRKIMFATFIPTLISIVVILFHLNNKYFAGELAVTIPLQRIYLILGLLITLDLGLFLSMARTFQKSTSSTVLKGENS</sequence>
<feature type="signal peptide" evidence="2">
    <location>
        <begin position="1"/>
        <end position="24"/>
    </location>
</feature>
<feature type="transmembrane region" description="Helical" evidence="1">
    <location>
        <begin position="249"/>
        <end position="267"/>
    </location>
</feature>
<feature type="transmembrane region" description="Helical" evidence="1">
    <location>
        <begin position="613"/>
        <end position="635"/>
    </location>
</feature>
<dbReference type="AlphaFoldDB" id="A0A7G9RW69"/>
<gene>
    <name evidence="3" type="ORF">H9L01_05480</name>
</gene>
<accession>A0A7G9RW69</accession>
<keyword evidence="1" id="KW-0472">Membrane</keyword>
<proteinExistence type="predicted"/>
<keyword evidence="4" id="KW-1185">Reference proteome</keyword>
<keyword evidence="1" id="KW-1133">Transmembrane helix</keyword>
<dbReference type="Proteomes" id="UP000515928">
    <property type="component" value="Chromosome"/>
</dbReference>
<protein>
    <recommendedName>
        <fullName evidence="5">ABC transporter permease</fullName>
    </recommendedName>
</protein>
<reference evidence="3 4" key="1">
    <citation type="submission" date="2020-08" db="EMBL/GenBank/DDBJ databases">
        <title>Genome sequence of Erysipelothrix inopinata DSM 15511T.</title>
        <authorList>
            <person name="Hyun D.-W."/>
            <person name="Bae J.-W."/>
        </authorList>
    </citation>
    <scope>NUCLEOTIDE SEQUENCE [LARGE SCALE GENOMIC DNA]</scope>
    <source>
        <strain evidence="3 4">DSM 15511</strain>
    </source>
</reference>
<evidence type="ECO:0000313" key="3">
    <source>
        <dbReference type="EMBL" id="QNN59844.1"/>
    </source>
</evidence>
<feature type="transmembrane region" description="Helical" evidence="1">
    <location>
        <begin position="656"/>
        <end position="674"/>
    </location>
</feature>
<evidence type="ECO:0000256" key="1">
    <source>
        <dbReference type="SAM" id="Phobius"/>
    </source>
</evidence>
<organism evidence="3 4">
    <name type="scientific">Erysipelothrix inopinata</name>
    <dbReference type="NCBI Taxonomy" id="225084"/>
    <lineage>
        <taxon>Bacteria</taxon>
        <taxon>Bacillati</taxon>
        <taxon>Bacillota</taxon>
        <taxon>Erysipelotrichia</taxon>
        <taxon>Erysipelotrichales</taxon>
        <taxon>Erysipelotrichaceae</taxon>
        <taxon>Erysipelothrix</taxon>
    </lineage>
</organism>
<dbReference type="KEGG" id="eio:H9L01_05480"/>
<keyword evidence="1" id="KW-0812">Transmembrane</keyword>
<dbReference type="EMBL" id="CP060715">
    <property type="protein sequence ID" value="QNN59844.1"/>
    <property type="molecule type" value="Genomic_DNA"/>
</dbReference>